<dbReference type="AlphaFoldDB" id="A0A934K7W5"/>
<dbReference type="RefSeq" id="WP_338200876.1">
    <property type="nucleotide sequence ID" value="NZ_JAEKNR010000095.1"/>
</dbReference>
<organism evidence="1 2">
    <name type="scientific">Candidatus Nephthysia bennettiae</name>
    <dbReference type="NCBI Taxonomy" id="3127016"/>
    <lineage>
        <taxon>Bacteria</taxon>
        <taxon>Bacillati</taxon>
        <taxon>Candidatus Dormiibacterota</taxon>
        <taxon>Candidatus Dormibacteria</taxon>
        <taxon>Candidatus Dormibacterales</taxon>
        <taxon>Candidatus Dormibacteraceae</taxon>
        <taxon>Candidatus Nephthysia</taxon>
    </lineage>
</organism>
<evidence type="ECO:0000313" key="2">
    <source>
        <dbReference type="Proteomes" id="UP000612893"/>
    </source>
</evidence>
<sequence>MTRAATYETSFTVRRLNVPVSDVRAFQRVDLGGRQGGHGRDRLDDDGVLVELNSNSSCGGR</sequence>
<protein>
    <submittedName>
        <fullName evidence="1">Uncharacterized protein</fullName>
    </submittedName>
</protein>
<keyword evidence="2" id="KW-1185">Reference proteome</keyword>
<accession>A0A934K7W5</accession>
<proteinExistence type="predicted"/>
<dbReference type="Proteomes" id="UP000612893">
    <property type="component" value="Unassembled WGS sequence"/>
</dbReference>
<reference evidence="1" key="1">
    <citation type="submission" date="2020-10" db="EMBL/GenBank/DDBJ databases">
        <title>Ca. Dormibacterota MAGs.</title>
        <authorList>
            <person name="Montgomery K."/>
        </authorList>
    </citation>
    <scope>NUCLEOTIDE SEQUENCE [LARGE SCALE GENOMIC DNA]</scope>
    <source>
        <strain evidence="1">SC8812_S17_10</strain>
    </source>
</reference>
<dbReference type="EMBL" id="JAEKNR010000095">
    <property type="protein sequence ID" value="MBJ7598126.1"/>
    <property type="molecule type" value="Genomic_DNA"/>
</dbReference>
<name>A0A934K7W5_9BACT</name>
<comment type="caution">
    <text evidence="1">The sequence shown here is derived from an EMBL/GenBank/DDBJ whole genome shotgun (WGS) entry which is preliminary data.</text>
</comment>
<gene>
    <name evidence="1" type="ORF">JF922_08575</name>
</gene>
<evidence type="ECO:0000313" key="1">
    <source>
        <dbReference type="EMBL" id="MBJ7598126.1"/>
    </source>
</evidence>